<evidence type="ECO:0000259" key="2">
    <source>
        <dbReference type="Pfam" id="PF04069"/>
    </source>
</evidence>
<dbReference type="Pfam" id="PF04069">
    <property type="entry name" value="OpuAC"/>
    <property type="match status" value="1"/>
</dbReference>
<dbReference type="InterPro" id="IPR007210">
    <property type="entry name" value="ABC_Gly_betaine_transp_sub-bd"/>
</dbReference>
<evidence type="ECO:0000313" key="3">
    <source>
        <dbReference type="EMBL" id="RFA14305.1"/>
    </source>
</evidence>
<proteinExistence type="predicted"/>
<comment type="caution">
    <text evidence="3">The sequence shown here is derived from an EMBL/GenBank/DDBJ whole genome shotgun (WGS) entry which is preliminary data.</text>
</comment>
<gene>
    <name evidence="3" type="ORF">B7R21_06900</name>
</gene>
<dbReference type="GO" id="GO:0022857">
    <property type="term" value="F:transmembrane transporter activity"/>
    <property type="evidence" value="ECO:0007669"/>
    <property type="project" value="InterPro"/>
</dbReference>
<dbReference type="Gene3D" id="3.40.190.120">
    <property type="entry name" value="Osmoprotection protein (prox), domain 2"/>
    <property type="match status" value="1"/>
</dbReference>
<dbReference type="RefSeq" id="WP_116282504.1">
    <property type="nucleotide sequence ID" value="NZ_NBXA01000014.1"/>
</dbReference>
<keyword evidence="1" id="KW-0732">Signal</keyword>
<reference evidence="3 4" key="1">
    <citation type="submission" date="2017-04" db="EMBL/GenBank/DDBJ databases">
        <title>Comparative genome analysis of Subtercola boreus.</title>
        <authorList>
            <person name="Cho Y.-J."/>
            <person name="Cho A."/>
            <person name="Kim O.-S."/>
            <person name="Lee J.-I."/>
        </authorList>
    </citation>
    <scope>NUCLEOTIDE SEQUENCE [LARGE SCALE GENOMIC DNA]</scope>
    <source>
        <strain evidence="3 4">P27444</strain>
    </source>
</reference>
<dbReference type="Proteomes" id="UP000256709">
    <property type="component" value="Unassembled WGS sequence"/>
</dbReference>
<feature type="domain" description="ABC-type glycine betaine transport system substrate-binding" evidence="2">
    <location>
        <begin position="47"/>
        <end position="305"/>
    </location>
</feature>
<dbReference type="GO" id="GO:0043190">
    <property type="term" value="C:ATP-binding cassette (ABC) transporter complex"/>
    <property type="evidence" value="ECO:0007669"/>
    <property type="project" value="InterPro"/>
</dbReference>
<dbReference type="PROSITE" id="PS51257">
    <property type="entry name" value="PROKAR_LIPOPROTEIN"/>
    <property type="match status" value="1"/>
</dbReference>
<dbReference type="SUPFAM" id="SSF53850">
    <property type="entry name" value="Periplasmic binding protein-like II"/>
    <property type="match status" value="1"/>
</dbReference>
<organism evidence="3 4">
    <name type="scientific">Subtercola boreus</name>
    <dbReference type="NCBI Taxonomy" id="120213"/>
    <lineage>
        <taxon>Bacteria</taxon>
        <taxon>Bacillati</taxon>
        <taxon>Actinomycetota</taxon>
        <taxon>Actinomycetes</taxon>
        <taxon>Micrococcales</taxon>
        <taxon>Microbacteriaceae</taxon>
        <taxon>Subtercola</taxon>
    </lineage>
</organism>
<dbReference type="CDD" id="cd13606">
    <property type="entry name" value="PBP2_ProX_like"/>
    <property type="match status" value="1"/>
</dbReference>
<accession>A0A3E0VXH5</accession>
<evidence type="ECO:0000256" key="1">
    <source>
        <dbReference type="SAM" id="SignalP"/>
    </source>
</evidence>
<name>A0A3E0VXH5_9MICO</name>
<dbReference type="AlphaFoldDB" id="A0A3E0VXH5"/>
<feature type="signal peptide" evidence="1">
    <location>
        <begin position="1"/>
        <end position="25"/>
    </location>
</feature>
<feature type="chain" id="PRO_5039692383" evidence="1">
    <location>
        <begin position="26"/>
        <end position="310"/>
    </location>
</feature>
<dbReference type="EMBL" id="NBXA01000014">
    <property type="protein sequence ID" value="RFA14305.1"/>
    <property type="molecule type" value="Genomic_DNA"/>
</dbReference>
<dbReference type="Gene3D" id="3.40.190.10">
    <property type="entry name" value="Periplasmic binding protein-like II"/>
    <property type="match status" value="1"/>
</dbReference>
<evidence type="ECO:0000313" key="4">
    <source>
        <dbReference type="Proteomes" id="UP000256709"/>
    </source>
</evidence>
<sequence>MFTALKKGRVAALGVIAVSAAVALAGCSSGSSSPLGSSSSGSAAAGTIVIGSQSYYSNEIVAEIYAQALEANGQTVTRKFNIGQRDAYLPALASGEVTLFPEYSGNLLQFYDKATTAVSASDVYAALKTAVPANLEVLDQSEAADQDSYNVTKAFSEANGVTSIADLAKVSNVTLGGNAELATRPYGPPGLLSTYNVTVGFTPIDDSAGPLTLKALLDNTIQVANIYSADPSIGANDLVTLTDPKSLFLASNVVPLINKDAATPAVTDVINKVDAALTTADLVSMNGESVNDKKSSADIAKEWLASKKLF</sequence>
<protein>
    <submittedName>
        <fullName evidence="3">Glycine/betaine ABC transporter</fullName>
    </submittedName>
</protein>
<dbReference type="OrthoDB" id="9781705at2"/>